<accession>A0A1M5DNI4</accession>
<evidence type="ECO:0000256" key="4">
    <source>
        <dbReference type="ARBA" id="ARBA00023033"/>
    </source>
</evidence>
<name>A0A1M5DNI4_9ACTN</name>
<evidence type="ECO:0000313" key="6">
    <source>
        <dbReference type="EMBL" id="SHF68547.1"/>
    </source>
</evidence>
<dbReference type="InterPro" id="IPR050172">
    <property type="entry name" value="SsuD_RutA_monooxygenase"/>
</dbReference>
<evidence type="ECO:0000256" key="3">
    <source>
        <dbReference type="ARBA" id="ARBA00023002"/>
    </source>
</evidence>
<dbReference type="GO" id="GO:0008726">
    <property type="term" value="F:alkanesulfonate monooxygenase activity"/>
    <property type="evidence" value="ECO:0007669"/>
    <property type="project" value="TreeGrafter"/>
</dbReference>
<evidence type="ECO:0000256" key="1">
    <source>
        <dbReference type="ARBA" id="ARBA00022630"/>
    </source>
</evidence>
<dbReference type="GO" id="GO:0046306">
    <property type="term" value="P:alkanesulfonate catabolic process"/>
    <property type="evidence" value="ECO:0007669"/>
    <property type="project" value="TreeGrafter"/>
</dbReference>
<dbReference type="EMBL" id="FQVU01000001">
    <property type="protein sequence ID" value="SHF68547.1"/>
    <property type="molecule type" value="Genomic_DNA"/>
</dbReference>
<keyword evidence="7" id="KW-1185">Reference proteome</keyword>
<dbReference type="InterPro" id="IPR011251">
    <property type="entry name" value="Luciferase-like_dom"/>
</dbReference>
<keyword evidence="4 6" id="KW-0503">Monooxygenase</keyword>
<dbReference type="PANTHER" id="PTHR42847:SF4">
    <property type="entry name" value="ALKANESULFONATE MONOOXYGENASE-RELATED"/>
    <property type="match status" value="1"/>
</dbReference>
<dbReference type="SUPFAM" id="SSF51679">
    <property type="entry name" value="Bacterial luciferase-like"/>
    <property type="match status" value="1"/>
</dbReference>
<reference evidence="6 7" key="1">
    <citation type="submission" date="2016-11" db="EMBL/GenBank/DDBJ databases">
        <authorList>
            <person name="Jaros S."/>
            <person name="Januszkiewicz K."/>
            <person name="Wedrychowicz H."/>
        </authorList>
    </citation>
    <scope>NUCLEOTIDE SEQUENCE [LARGE SCALE GENOMIC DNA]</scope>
    <source>
        <strain evidence="6 7">DSM 45627</strain>
    </source>
</reference>
<dbReference type="Gene3D" id="3.20.20.30">
    <property type="entry name" value="Luciferase-like domain"/>
    <property type="match status" value="1"/>
</dbReference>
<gene>
    <name evidence="6" type="ORF">SAMN05443575_0642</name>
</gene>
<protein>
    <submittedName>
        <fullName evidence="6">Flavin-dependent oxidoreductase, luciferase family (Includes alkanesulfonate monooxygenase SsuD and methylene tetrahydromethanopterin reductase)</fullName>
    </submittedName>
</protein>
<feature type="domain" description="Luciferase-like" evidence="5">
    <location>
        <begin position="9"/>
        <end position="206"/>
    </location>
</feature>
<proteinExistence type="predicted"/>
<dbReference type="AlphaFoldDB" id="A0A1M5DNI4"/>
<keyword evidence="2" id="KW-0288">FMN</keyword>
<keyword evidence="1" id="KW-0285">Flavoprotein</keyword>
<keyword evidence="3" id="KW-0560">Oxidoreductase</keyword>
<dbReference type="RefSeq" id="WP_073385794.1">
    <property type="nucleotide sequence ID" value="NZ_FQVU01000001.1"/>
</dbReference>
<evidence type="ECO:0000313" key="7">
    <source>
        <dbReference type="Proteomes" id="UP000186132"/>
    </source>
</evidence>
<dbReference type="OrthoDB" id="4288123at2"/>
<dbReference type="Proteomes" id="UP000186132">
    <property type="component" value="Unassembled WGS sequence"/>
</dbReference>
<dbReference type="STRING" id="1206085.SAMN05443575_0642"/>
<sequence>MTGRDPRPFRFGVTASRTGDLAEWTRTARRVESLGYARLLLPDVAAGPAPLPALAAAAAATESLRVGSWVLCEPLRPRGLLAWDVRTLHELLGERFELGLGAGRPGAERDAALLGVDYDDPAGRVARLTVTLRRLRDELPGLRLLVAASGTRMLRLAGRQADTVALGWHPDTDLESAARLVAVVARAARDRDDPPALAAGLLAVGDVGTPWSARLGTTPAALAAHGAVTVVTGTAREMADSLRRRRDALGVAHWTIPAEAVDAFAPVVDLLRGS</sequence>
<dbReference type="PANTHER" id="PTHR42847">
    <property type="entry name" value="ALKANESULFONATE MONOOXYGENASE"/>
    <property type="match status" value="1"/>
</dbReference>
<dbReference type="Pfam" id="PF00296">
    <property type="entry name" value="Bac_luciferase"/>
    <property type="match status" value="1"/>
</dbReference>
<dbReference type="InterPro" id="IPR036661">
    <property type="entry name" value="Luciferase-like_sf"/>
</dbReference>
<evidence type="ECO:0000256" key="2">
    <source>
        <dbReference type="ARBA" id="ARBA00022643"/>
    </source>
</evidence>
<organism evidence="6 7">
    <name type="scientific">Jatrophihabitans endophyticus</name>
    <dbReference type="NCBI Taxonomy" id="1206085"/>
    <lineage>
        <taxon>Bacteria</taxon>
        <taxon>Bacillati</taxon>
        <taxon>Actinomycetota</taxon>
        <taxon>Actinomycetes</taxon>
        <taxon>Jatrophihabitantales</taxon>
        <taxon>Jatrophihabitantaceae</taxon>
        <taxon>Jatrophihabitans</taxon>
    </lineage>
</organism>
<evidence type="ECO:0000259" key="5">
    <source>
        <dbReference type="Pfam" id="PF00296"/>
    </source>
</evidence>